<feature type="region of interest" description="Disordered" evidence="10">
    <location>
        <begin position="32"/>
        <end position="390"/>
    </location>
</feature>
<feature type="compositionally biased region" description="Basic and acidic residues" evidence="10">
    <location>
        <begin position="294"/>
        <end position="303"/>
    </location>
</feature>
<accession>A0AAW7Z1P5</accession>
<evidence type="ECO:0000256" key="10">
    <source>
        <dbReference type="SAM" id="MobiDB-lite"/>
    </source>
</evidence>
<dbReference type="NCBIfam" id="TIGR02205">
    <property type="entry name" value="septum_zipA"/>
    <property type="match status" value="1"/>
</dbReference>
<feature type="compositionally biased region" description="Acidic residues" evidence="10">
    <location>
        <begin position="48"/>
        <end position="60"/>
    </location>
</feature>
<evidence type="ECO:0000256" key="3">
    <source>
        <dbReference type="ARBA" id="ARBA00022618"/>
    </source>
</evidence>
<organism evidence="12 13">
    <name type="scientific">Alteromonas stellipolaris</name>
    <dbReference type="NCBI Taxonomy" id="233316"/>
    <lineage>
        <taxon>Bacteria</taxon>
        <taxon>Pseudomonadati</taxon>
        <taxon>Pseudomonadota</taxon>
        <taxon>Gammaproteobacteria</taxon>
        <taxon>Alteromonadales</taxon>
        <taxon>Alteromonadaceae</taxon>
        <taxon>Alteromonas/Salinimonas group</taxon>
        <taxon>Alteromonas</taxon>
    </lineage>
</organism>
<feature type="compositionally biased region" description="Polar residues" evidence="10">
    <location>
        <begin position="152"/>
        <end position="174"/>
    </location>
</feature>
<dbReference type="InterPro" id="IPR036765">
    <property type="entry name" value="ZipA_FtsZ-bd_C_sf"/>
</dbReference>
<comment type="similarity">
    <text evidence="8 9">Belongs to the ZipA family.</text>
</comment>
<feature type="compositionally biased region" description="Polar residues" evidence="10">
    <location>
        <begin position="94"/>
        <end position="108"/>
    </location>
</feature>
<feature type="compositionally biased region" description="Basic and acidic residues" evidence="10">
    <location>
        <begin position="177"/>
        <end position="187"/>
    </location>
</feature>
<reference evidence="12" key="1">
    <citation type="submission" date="2023-07" db="EMBL/GenBank/DDBJ databases">
        <title>Genome content predicts the carbon catabolic preferences of heterotrophic bacteria.</title>
        <authorList>
            <person name="Gralka M."/>
        </authorList>
    </citation>
    <scope>NUCLEOTIDE SEQUENCE</scope>
    <source>
        <strain evidence="12">F2M12</strain>
    </source>
</reference>
<dbReference type="EMBL" id="JAUOQI010000001">
    <property type="protein sequence ID" value="MDO6576167.1"/>
    <property type="molecule type" value="Genomic_DNA"/>
</dbReference>
<feature type="compositionally biased region" description="Polar residues" evidence="10">
    <location>
        <begin position="353"/>
        <end position="390"/>
    </location>
</feature>
<feature type="compositionally biased region" description="Basic and acidic residues" evidence="10">
    <location>
        <begin position="256"/>
        <end position="273"/>
    </location>
</feature>
<dbReference type="InterPro" id="IPR011919">
    <property type="entry name" value="Cell_div_ZipA"/>
</dbReference>
<evidence type="ECO:0000256" key="4">
    <source>
        <dbReference type="ARBA" id="ARBA00022692"/>
    </source>
</evidence>
<dbReference type="HAMAP" id="MF_00509">
    <property type="entry name" value="ZipA"/>
    <property type="match status" value="1"/>
</dbReference>
<evidence type="ECO:0000259" key="11">
    <source>
        <dbReference type="SMART" id="SM00771"/>
    </source>
</evidence>
<feature type="compositionally biased region" description="Basic and acidic residues" evidence="10">
    <location>
        <begin position="334"/>
        <end position="349"/>
    </location>
</feature>
<proteinExistence type="inferred from homology"/>
<evidence type="ECO:0000256" key="8">
    <source>
        <dbReference type="HAMAP-Rule" id="MF_00509"/>
    </source>
</evidence>
<evidence type="ECO:0000256" key="9">
    <source>
        <dbReference type="RuleBase" id="RU003612"/>
    </source>
</evidence>
<comment type="subunit">
    <text evidence="8">Interacts with FtsZ via their C-terminal domains.</text>
</comment>
<evidence type="ECO:0000256" key="5">
    <source>
        <dbReference type="ARBA" id="ARBA00022989"/>
    </source>
</evidence>
<dbReference type="InterPro" id="IPR007449">
    <property type="entry name" value="ZipA_FtsZ-bd_C"/>
</dbReference>
<dbReference type="Proteomes" id="UP001170717">
    <property type="component" value="Unassembled WGS sequence"/>
</dbReference>
<dbReference type="SMART" id="SM00771">
    <property type="entry name" value="ZipA_C"/>
    <property type="match status" value="1"/>
</dbReference>
<dbReference type="GO" id="GO:0005886">
    <property type="term" value="C:plasma membrane"/>
    <property type="evidence" value="ECO:0007669"/>
    <property type="project" value="UniProtKB-SubCell"/>
</dbReference>
<keyword evidence="2 8" id="KW-0997">Cell inner membrane</keyword>
<name>A0AAW7Z1P5_9ALTE</name>
<feature type="compositionally biased region" description="Polar residues" evidence="10">
    <location>
        <begin position="281"/>
        <end position="291"/>
    </location>
</feature>
<comment type="subcellular location">
    <subcellularLocation>
        <location evidence="8">Cell inner membrane</location>
        <topology evidence="8">Single-pass type I membrane protein</topology>
    </subcellularLocation>
    <text evidence="8">Localizes to the Z ring in an FtsZ-dependent manner.</text>
</comment>
<feature type="compositionally biased region" description="Basic residues" evidence="10">
    <location>
        <begin position="321"/>
        <end position="333"/>
    </location>
</feature>
<keyword evidence="5 8" id="KW-1133">Transmembrane helix</keyword>
<evidence type="ECO:0000256" key="7">
    <source>
        <dbReference type="ARBA" id="ARBA00023306"/>
    </source>
</evidence>
<dbReference type="Gene3D" id="3.30.1400.10">
    <property type="entry name" value="ZipA, C-terminal FtsZ-binding domain"/>
    <property type="match status" value="1"/>
</dbReference>
<comment type="caution">
    <text evidence="12">The sequence shown here is derived from an EMBL/GenBank/DDBJ whole genome shotgun (WGS) entry which is preliminary data.</text>
</comment>
<keyword evidence="3 8" id="KW-0132">Cell division</keyword>
<dbReference type="Pfam" id="PF04354">
    <property type="entry name" value="ZipA_C"/>
    <property type="match status" value="1"/>
</dbReference>
<evidence type="ECO:0000256" key="6">
    <source>
        <dbReference type="ARBA" id="ARBA00023136"/>
    </source>
</evidence>
<dbReference type="PANTHER" id="PTHR38685">
    <property type="entry name" value="CELL DIVISION PROTEIN ZIPA"/>
    <property type="match status" value="1"/>
</dbReference>
<dbReference type="GO" id="GO:0000917">
    <property type="term" value="P:division septum assembly"/>
    <property type="evidence" value="ECO:0007669"/>
    <property type="project" value="TreeGrafter"/>
</dbReference>
<gene>
    <name evidence="8 12" type="primary">zipA</name>
    <name evidence="12" type="ORF">Q4527_02135</name>
</gene>
<feature type="compositionally biased region" description="Basic and acidic residues" evidence="10">
    <location>
        <begin position="123"/>
        <end position="136"/>
    </location>
</feature>
<keyword evidence="7 8" id="KW-0131">Cell cycle</keyword>
<keyword evidence="4 8" id="KW-0812">Transmembrane</keyword>
<protein>
    <recommendedName>
        <fullName evidence="8 9">Cell division protein ZipA</fullName>
    </recommendedName>
</protein>
<keyword evidence="6 8" id="KW-0472">Membrane</keyword>
<feature type="compositionally biased region" description="Polar residues" evidence="10">
    <location>
        <begin position="240"/>
        <end position="255"/>
    </location>
</feature>
<keyword evidence="1 8" id="KW-1003">Cell membrane</keyword>
<dbReference type="SUPFAM" id="SSF64383">
    <property type="entry name" value="Cell-division protein ZipA, C-terminal domain"/>
    <property type="match status" value="1"/>
</dbReference>
<feature type="compositionally biased region" description="Polar residues" evidence="10">
    <location>
        <begin position="69"/>
        <end position="83"/>
    </location>
</feature>
<evidence type="ECO:0000256" key="2">
    <source>
        <dbReference type="ARBA" id="ARBA00022519"/>
    </source>
</evidence>
<dbReference type="AlphaFoldDB" id="A0AAW7Z1P5"/>
<dbReference type="RefSeq" id="WP_303463694.1">
    <property type="nucleotide sequence ID" value="NZ_JAUOPZ010000003.1"/>
</dbReference>
<dbReference type="GO" id="GO:0032153">
    <property type="term" value="C:cell division site"/>
    <property type="evidence" value="ECO:0007669"/>
    <property type="project" value="UniProtKB-UniRule"/>
</dbReference>
<sequence>MEDELRLSLLFAGTCFIIAVLAHGIWKIRKNTKPSSKPRVEPRQWADTGEEEGSQSEGFDELGIGQVRVVSSGNTQENSQNDFDASYEQDPSDAGSNEHSNASHTGANASKAKSFYASDNTDDSDRNFERDNERDVSNVSDKLSPEYETSDHLATSAQKEANSSKASSEDSAGDTNAPKEKVADKPKLYGSVVSNPKPHLQSSSVPANEGDGFSSDSFPEPPGFLLREGDDEPASEVETAATNQPSVSYSAGDTSVSHDEGNSQSAPDHKSPEIDDFSLDSPATQSVSGNIAETGRKETEHQVSEGAEVVSASGLGEQAKRFMKGKRSKPISRKRQEPKFGDDQMRIDFDDSAASTANAGSAESESTVSQENSMQNATDSNSRTQNQGASEQIEQEVLVLNVKAPENDPIAGAALLPMLLTLGFKFGDQDIFHRHVNSNGKGPVLFSLANMFKPGIFDIDNLETFNTHGVSLFMILPIEGDPHQVFNMMHNAARKLADEFGGQVLDGRRSVLTKQGLQQYMEKIREFERKRMITRQ</sequence>
<evidence type="ECO:0000256" key="1">
    <source>
        <dbReference type="ARBA" id="ARBA00022475"/>
    </source>
</evidence>
<comment type="function">
    <text evidence="8 9">Essential cell division protein that stabilizes the FtsZ protofilaments by cross-linking them and that serves as a cytoplasmic membrane anchor for the Z ring. Also required for the recruitment to the septal ring of downstream cell division proteins.</text>
</comment>
<evidence type="ECO:0000313" key="12">
    <source>
        <dbReference type="EMBL" id="MDO6576167.1"/>
    </source>
</evidence>
<evidence type="ECO:0000313" key="13">
    <source>
        <dbReference type="Proteomes" id="UP001170717"/>
    </source>
</evidence>
<feature type="domain" description="ZipA C-terminal FtsZ-binding" evidence="11">
    <location>
        <begin position="394"/>
        <end position="524"/>
    </location>
</feature>
<dbReference type="GO" id="GO:0043093">
    <property type="term" value="P:FtsZ-dependent cytokinesis"/>
    <property type="evidence" value="ECO:0007669"/>
    <property type="project" value="UniProtKB-UniRule"/>
</dbReference>
<dbReference type="PANTHER" id="PTHR38685:SF1">
    <property type="entry name" value="CELL DIVISION PROTEIN ZIPA"/>
    <property type="match status" value="1"/>
</dbReference>